<organism evidence="3 4">
    <name type="scientific">Popillia japonica</name>
    <name type="common">Japanese beetle</name>
    <dbReference type="NCBI Taxonomy" id="7064"/>
    <lineage>
        <taxon>Eukaryota</taxon>
        <taxon>Metazoa</taxon>
        <taxon>Ecdysozoa</taxon>
        <taxon>Arthropoda</taxon>
        <taxon>Hexapoda</taxon>
        <taxon>Insecta</taxon>
        <taxon>Pterygota</taxon>
        <taxon>Neoptera</taxon>
        <taxon>Endopterygota</taxon>
        <taxon>Coleoptera</taxon>
        <taxon>Polyphaga</taxon>
        <taxon>Scarabaeiformia</taxon>
        <taxon>Scarabaeidae</taxon>
        <taxon>Rutelinae</taxon>
        <taxon>Popillia</taxon>
    </lineage>
</organism>
<comment type="subcellular location">
    <subcellularLocation>
        <location evidence="1">Nucleus</location>
    </subcellularLocation>
</comment>
<gene>
    <name evidence="3" type="ORF">QE152_g39254</name>
</gene>
<dbReference type="GO" id="GO:0005634">
    <property type="term" value="C:nucleus"/>
    <property type="evidence" value="ECO:0007669"/>
    <property type="project" value="UniProtKB-SubCell"/>
</dbReference>
<evidence type="ECO:0000256" key="1">
    <source>
        <dbReference type="ARBA" id="ARBA00004123"/>
    </source>
</evidence>
<proteinExistence type="predicted"/>
<dbReference type="InterPro" id="IPR009057">
    <property type="entry name" value="Homeodomain-like_sf"/>
</dbReference>
<accession>A0AAW1HUI6</accession>
<evidence type="ECO:0000313" key="4">
    <source>
        <dbReference type="Proteomes" id="UP001458880"/>
    </source>
</evidence>
<dbReference type="Proteomes" id="UP001458880">
    <property type="component" value="Unassembled WGS sequence"/>
</dbReference>
<dbReference type="GO" id="GO:0003677">
    <property type="term" value="F:DNA binding"/>
    <property type="evidence" value="ECO:0007669"/>
    <property type="project" value="UniProtKB-KW"/>
</dbReference>
<protein>
    <submittedName>
        <fullName evidence="3">CENP-B N-terminal DNA-binding domain</fullName>
    </submittedName>
</protein>
<dbReference type="InterPro" id="IPR007889">
    <property type="entry name" value="HTH_Psq"/>
</dbReference>
<reference evidence="3 4" key="1">
    <citation type="journal article" date="2024" name="BMC Genomics">
        <title>De novo assembly and annotation of Popillia japonica's genome with initial clues to its potential as an invasive pest.</title>
        <authorList>
            <person name="Cucini C."/>
            <person name="Boschi S."/>
            <person name="Funari R."/>
            <person name="Cardaioli E."/>
            <person name="Iannotti N."/>
            <person name="Marturano G."/>
            <person name="Paoli F."/>
            <person name="Bruttini M."/>
            <person name="Carapelli A."/>
            <person name="Frati F."/>
            <person name="Nardi F."/>
        </authorList>
    </citation>
    <scope>NUCLEOTIDE SEQUENCE [LARGE SCALE GENOMIC DNA]</scope>
    <source>
        <strain evidence="3">DMR45628</strain>
    </source>
</reference>
<dbReference type="AlphaFoldDB" id="A0AAW1HUI6"/>
<dbReference type="SUPFAM" id="SSF46689">
    <property type="entry name" value="Homeodomain-like"/>
    <property type="match status" value="1"/>
</dbReference>
<keyword evidence="4" id="KW-1185">Reference proteome</keyword>
<dbReference type="Gene3D" id="1.10.10.60">
    <property type="entry name" value="Homeodomain-like"/>
    <property type="match status" value="1"/>
</dbReference>
<dbReference type="EMBL" id="JASPKY010000920">
    <property type="protein sequence ID" value="KAK9680240.1"/>
    <property type="molecule type" value="Genomic_DNA"/>
</dbReference>
<keyword evidence="3" id="KW-0238">DNA-binding</keyword>
<comment type="caution">
    <text evidence="3">The sequence shown here is derived from an EMBL/GenBank/DDBJ whole genome shotgun (WGS) entry which is preliminary data.</text>
</comment>
<name>A0AAW1HUI6_POPJA</name>
<feature type="domain" description="HTH psq-type" evidence="2">
    <location>
        <begin position="17"/>
        <end position="53"/>
    </location>
</feature>
<sequence length="213" mass="24275">MPTIYKAKKNHSRGKWSEDDLNNAARVVENGQMSIYQASKTYDVPWLTLKRRITSNCLVKKSLGPPSLLGEQNEKKIVLHIKKIQRHGFCPTRNEVRILAYKLAEQLHINHKFNRESGMAGLDWLHLFFRRNPKLSIRKSEGVSQACSTNMNNEAEAKYFNLLQDQLIEHDLLEKPGNCYNVDETGLELNSKSVTNITACCNGEGIFLPPACF</sequence>
<evidence type="ECO:0000313" key="3">
    <source>
        <dbReference type="EMBL" id="KAK9680240.1"/>
    </source>
</evidence>
<dbReference type="Pfam" id="PF05225">
    <property type="entry name" value="HTH_psq"/>
    <property type="match status" value="1"/>
</dbReference>
<evidence type="ECO:0000259" key="2">
    <source>
        <dbReference type="Pfam" id="PF05225"/>
    </source>
</evidence>